<dbReference type="GO" id="GO:0008270">
    <property type="term" value="F:zinc ion binding"/>
    <property type="evidence" value="ECO:0007669"/>
    <property type="project" value="InterPro"/>
</dbReference>
<dbReference type="EMBL" id="ML996088">
    <property type="protein sequence ID" value="KAF2151330.1"/>
    <property type="molecule type" value="Genomic_DNA"/>
</dbReference>
<dbReference type="AlphaFoldDB" id="A0A9P4J110"/>
<keyword evidence="8" id="KW-1185">Reference proteome</keyword>
<feature type="domain" description="Hcy-binding" evidence="6">
    <location>
        <begin position="8"/>
        <end position="315"/>
    </location>
</feature>
<evidence type="ECO:0000259" key="6">
    <source>
        <dbReference type="PROSITE" id="PS50970"/>
    </source>
</evidence>
<dbReference type="GO" id="GO:0008898">
    <property type="term" value="F:S-adenosylmethionine-homocysteine S-methyltransferase activity"/>
    <property type="evidence" value="ECO:0007669"/>
    <property type="project" value="TreeGrafter"/>
</dbReference>
<evidence type="ECO:0000256" key="5">
    <source>
        <dbReference type="PROSITE-ProRule" id="PRU00333"/>
    </source>
</evidence>
<keyword evidence="1 5" id="KW-0489">Methyltransferase</keyword>
<feature type="binding site" evidence="5">
    <location>
        <position position="234"/>
    </location>
    <ligand>
        <name>Zn(2+)</name>
        <dbReference type="ChEBI" id="CHEBI:29105"/>
    </ligand>
</feature>
<dbReference type="Proteomes" id="UP000799439">
    <property type="component" value="Unassembled WGS sequence"/>
</dbReference>
<reference evidence="7" key="1">
    <citation type="journal article" date="2020" name="Stud. Mycol.">
        <title>101 Dothideomycetes genomes: a test case for predicting lifestyles and emergence of pathogens.</title>
        <authorList>
            <person name="Haridas S."/>
            <person name="Albert R."/>
            <person name="Binder M."/>
            <person name="Bloem J."/>
            <person name="Labutti K."/>
            <person name="Salamov A."/>
            <person name="Andreopoulos B."/>
            <person name="Baker S."/>
            <person name="Barry K."/>
            <person name="Bills G."/>
            <person name="Bluhm B."/>
            <person name="Cannon C."/>
            <person name="Castanera R."/>
            <person name="Culley D."/>
            <person name="Daum C."/>
            <person name="Ezra D."/>
            <person name="Gonzalez J."/>
            <person name="Henrissat B."/>
            <person name="Kuo A."/>
            <person name="Liang C."/>
            <person name="Lipzen A."/>
            <person name="Lutzoni F."/>
            <person name="Magnuson J."/>
            <person name="Mondo S."/>
            <person name="Nolan M."/>
            <person name="Ohm R."/>
            <person name="Pangilinan J."/>
            <person name="Park H.-J."/>
            <person name="Ramirez L."/>
            <person name="Alfaro M."/>
            <person name="Sun H."/>
            <person name="Tritt A."/>
            <person name="Yoshinaga Y."/>
            <person name="Zwiers L.-H."/>
            <person name="Turgeon B."/>
            <person name="Goodwin S."/>
            <person name="Spatafora J."/>
            <person name="Crous P."/>
            <person name="Grigoriev I."/>
        </authorList>
    </citation>
    <scope>NUCLEOTIDE SEQUENCE</scope>
    <source>
        <strain evidence="7">CBS 260.36</strain>
    </source>
</reference>
<dbReference type="InterPro" id="IPR017226">
    <property type="entry name" value="BHMT-like"/>
</dbReference>
<organism evidence="7 8">
    <name type="scientific">Myriangium duriaei CBS 260.36</name>
    <dbReference type="NCBI Taxonomy" id="1168546"/>
    <lineage>
        <taxon>Eukaryota</taxon>
        <taxon>Fungi</taxon>
        <taxon>Dikarya</taxon>
        <taxon>Ascomycota</taxon>
        <taxon>Pezizomycotina</taxon>
        <taxon>Dothideomycetes</taxon>
        <taxon>Dothideomycetidae</taxon>
        <taxon>Myriangiales</taxon>
        <taxon>Myriangiaceae</taxon>
        <taxon>Myriangium</taxon>
    </lineage>
</organism>
<dbReference type="PANTHER" id="PTHR46015">
    <property type="entry name" value="ZGC:172121"/>
    <property type="match status" value="1"/>
</dbReference>
<name>A0A9P4J110_9PEZI</name>
<dbReference type="GO" id="GO:0009086">
    <property type="term" value="P:methionine biosynthetic process"/>
    <property type="evidence" value="ECO:0007669"/>
    <property type="project" value="InterPro"/>
</dbReference>
<feature type="binding site" evidence="5">
    <location>
        <position position="301"/>
    </location>
    <ligand>
        <name>Zn(2+)</name>
        <dbReference type="ChEBI" id="CHEBI:29105"/>
    </ligand>
</feature>
<dbReference type="Gene3D" id="3.20.20.330">
    <property type="entry name" value="Homocysteine-binding-like domain"/>
    <property type="match status" value="1"/>
</dbReference>
<proteinExistence type="predicted"/>
<evidence type="ECO:0000256" key="4">
    <source>
        <dbReference type="ARBA" id="ARBA00022833"/>
    </source>
</evidence>
<dbReference type="InterPro" id="IPR036589">
    <property type="entry name" value="HCY_dom_sf"/>
</dbReference>
<keyword evidence="4 5" id="KW-0862">Zinc</keyword>
<dbReference type="InterPro" id="IPR003726">
    <property type="entry name" value="HCY_dom"/>
</dbReference>
<dbReference type="SUPFAM" id="SSF82282">
    <property type="entry name" value="Homocysteine S-methyltransferase"/>
    <property type="match status" value="1"/>
</dbReference>
<dbReference type="GO" id="GO:0033528">
    <property type="term" value="P:S-methylmethionine cycle"/>
    <property type="evidence" value="ECO:0007669"/>
    <property type="project" value="TreeGrafter"/>
</dbReference>
<comment type="caution">
    <text evidence="7">The sequence shown here is derived from an EMBL/GenBank/DDBJ whole genome shotgun (WGS) entry which is preliminary data.</text>
</comment>
<dbReference type="NCBIfam" id="NF007020">
    <property type="entry name" value="PRK09485.1"/>
    <property type="match status" value="1"/>
</dbReference>
<dbReference type="Pfam" id="PF02574">
    <property type="entry name" value="S-methyl_trans"/>
    <property type="match status" value="1"/>
</dbReference>
<dbReference type="FunFam" id="3.20.20.330:FF:000002">
    <property type="entry name" value="Homocysteine S-methyltransferase"/>
    <property type="match status" value="1"/>
</dbReference>
<comment type="cofactor">
    <cofactor evidence="5">
        <name>Zn(2+)</name>
        <dbReference type="ChEBI" id="CHEBI:29105"/>
    </cofactor>
</comment>
<evidence type="ECO:0000313" key="7">
    <source>
        <dbReference type="EMBL" id="KAF2151330.1"/>
    </source>
</evidence>
<sequence length="336" mass="36512">MASSDLFNALLRSNNNANTLVLDGGLATALESRGHNLNHKLWSAKVLREDPEAIRHVHRDYYLAGADVAITVSYQASVRALQEYVGSDITQAKQLIHDSARLALQARDEVASGELGRKMFVAGSVGPYGAYLANGAEYTGDYGSITMRELKDFHRERISTLLDAGVDVLACETFPNALETRALCSLLQDEFPKAHAWLSFTLKDAQHLSDGTSIQEVAETVNSCDQIVAVGFNCIALELATGALSHLRQFSTKPLVVYPNSGEKWDGVKKEWYGKTGALKQLPHLASEWKQAGARLVGGCCRTGFEDITMIGQACPYIQVESGFVGPHGRGMQPPS</sequence>
<dbReference type="InterPro" id="IPR051486">
    <property type="entry name" value="Hcy_S-methyltransferase"/>
</dbReference>
<dbReference type="PANTHER" id="PTHR46015:SF1">
    <property type="entry name" value="HOMOCYSTEINE S-METHYLTRANSFERASE-LIKE ISOFORM 1"/>
    <property type="match status" value="1"/>
</dbReference>
<keyword evidence="3 5" id="KW-0479">Metal-binding</keyword>
<accession>A0A9P4J110</accession>
<evidence type="ECO:0000256" key="1">
    <source>
        <dbReference type="ARBA" id="ARBA00022603"/>
    </source>
</evidence>
<protein>
    <submittedName>
        <fullName evidence="7">Homocysteine S-methyltransferase</fullName>
    </submittedName>
</protein>
<feature type="binding site" evidence="5">
    <location>
        <position position="300"/>
    </location>
    <ligand>
        <name>Zn(2+)</name>
        <dbReference type="ChEBI" id="CHEBI:29105"/>
    </ligand>
</feature>
<dbReference type="GO" id="GO:0032259">
    <property type="term" value="P:methylation"/>
    <property type="evidence" value="ECO:0007669"/>
    <property type="project" value="UniProtKB-KW"/>
</dbReference>
<dbReference type="OrthoDB" id="261426at2759"/>
<dbReference type="PIRSF" id="PIRSF037505">
    <property type="entry name" value="Betaine_HMT"/>
    <property type="match status" value="1"/>
</dbReference>
<evidence type="ECO:0000256" key="2">
    <source>
        <dbReference type="ARBA" id="ARBA00022679"/>
    </source>
</evidence>
<keyword evidence="2 5" id="KW-0808">Transferase</keyword>
<evidence type="ECO:0000256" key="3">
    <source>
        <dbReference type="ARBA" id="ARBA00022723"/>
    </source>
</evidence>
<gene>
    <name evidence="7" type="ORF">K461DRAFT_280117</name>
</gene>
<evidence type="ECO:0000313" key="8">
    <source>
        <dbReference type="Proteomes" id="UP000799439"/>
    </source>
</evidence>
<dbReference type="PROSITE" id="PS50970">
    <property type="entry name" value="HCY"/>
    <property type="match status" value="1"/>
</dbReference>